<dbReference type="Pfam" id="PF00127">
    <property type="entry name" value="Copper-bind"/>
    <property type="match status" value="1"/>
</dbReference>
<reference evidence="5" key="2">
    <citation type="submission" date="2020-01" db="EMBL/GenBank/DDBJ databases">
        <authorList>
            <consortium name="NCBI Pathogen Detection Project"/>
        </authorList>
    </citation>
    <scope>NUCLEOTIDE SEQUENCE</scope>
    <source>
        <strain evidence="5">OLC2673_Aeromonas</strain>
    </source>
</reference>
<dbReference type="InterPro" id="IPR028871">
    <property type="entry name" value="BlueCu_1_BS"/>
</dbReference>
<dbReference type="PANTHER" id="PTHR38439">
    <property type="entry name" value="AURACYANIN-B"/>
    <property type="match status" value="1"/>
</dbReference>
<reference evidence="5" key="1">
    <citation type="journal article" date="2018" name="Genome Biol.">
        <title>SKESA: strategic k-mer extension for scrupulous assemblies.</title>
        <authorList>
            <person name="Souvorov A."/>
            <person name="Agarwala R."/>
            <person name="Lipman D.J."/>
        </authorList>
    </citation>
    <scope>NUCLEOTIDE SEQUENCE</scope>
    <source>
        <strain evidence="5">OLC2673_Aeromonas</strain>
    </source>
</reference>
<accession>A0A3T0ZRX8</accession>
<evidence type="ECO:0000256" key="3">
    <source>
        <dbReference type="ARBA" id="ARBA00022982"/>
    </source>
</evidence>
<name>A0A3T0ZRX8_AERHY</name>
<organism evidence="5 6">
    <name type="scientific">Aeromonas hydrophila</name>
    <dbReference type="NCBI Taxonomy" id="644"/>
    <lineage>
        <taxon>Bacteria</taxon>
        <taxon>Pseudomonadati</taxon>
        <taxon>Pseudomonadota</taxon>
        <taxon>Gammaproteobacteria</taxon>
        <taxon>Aeromonadales</taxon>
        <taxon>Aeromonadaceae</taxon>
        <taxon>Aeromonas</taxon>
    </lineage>
</organism>
<evidence type="ECO:0000256" key="4">
    <source>
        <dbReference type="ARBA" id="ARBA00023008"/>
    </source>
</evidence>
<dbReference type="GO" id="GO:0009055">
    <property type="term" value="F:electron transfer activity"/>
    <property type="evidence" value="ECO:0007669"/>
    <property type="project" value="InterPro"/>
</dbReference>
<dbReference type="InterPro" id="IPR000923">
    <property type="entry name" value="BlueCu_1"/>
</dbReference>
<dbReference type="InterPro" id="IPR050845">
    <property type="entry name" value="Cu-binding_ET"/>
</dbReference>
<evidence type="ECO:0000313" key="5">
    <source>
        <dbReference type="EMBL" id="HAT6343157.1"/>
    </source>
</evidence>
<evidence type="ECO:0000313" key="6">
    <source>
        <dbReference type="Proteomes" id="UP000859505"/>
    </source>
</evidence>
<dbReference type="Proteomes" id="UP000859505">
    <property type="component" value="Unassembled WGS sequence"/>
</dbReference>
<dbReference type="AlphaFoldDB" id="A0A3T0ZRX8"/>
<dbReference type="CDD" id="cd04211">
    <property type="entry name" value="Cupredoxin_like_2"/>
    <property type="match status" value="1"/>
</dbReference>
<comment type="caution">
    <text evidence="5">The sequence shown here is derived from an EMBL/GenBank/DDBJ whole genome shotgun (WGS) entry which is preliminary data.</text>
</comment>
<dbReference type="PANTHER" id="PTHR38439:SF3">
    <property type="entry name" value="COPPER-RESISTANT CUPROPROTEIN COPI"/>
    <property type="match status" value="1"/>
</dbReference>
<sequence length="177" mass="19184">MKFKMITAAVIVISTGVMASEQGHDMNSMKNGMNHDMSSMKGNPAPMGHDMGSMAGSPGVAKDVSRTIDVSMDDTMRFTPKTISVKQGETIRFFIKNNGKLPHEFVLGTTSELKEHAGMMQQMQGMQMKHSMPNMISLAPSQKSAVLWKFDKAGTVSFACLVPGHMEAGMLGEVVVK</sequence>
<keyword evidence="4" id="KW-0186">Copper</keyword>
<dbReference type="EMBL" id="DACTUL010000004">
    <property type="protein sequence ID" value="HAT6343157.1"/>
    <property type="molecule type" value="Genomic_DNA"/>
</dbReference>
<gene>
    <name evidence="5" type="ORF">JAJ28_000849</name>
</gene>
<proteinExistence type="predicted"/>
<dbReference type="PROSITE" id="PS00196">
    <property type="entry name" value="COPPER_BLUE"/>
    <property type="match status" value="1"/>
</dbReference>
<protein>
    <submittedName>
        <fullName evidence="5">Cupredoxin family protein</fullName>
    </submittedName>
</protein>
<dbReference type="InterPro" id="IPR008972">
    <property type="entry name" value="Cupredoxin"/>
</dbReference>
<keyword evidence="2" id="KW-0479">Metal-binding</keyword>
<dbReference type="GeneID" id="69412203"/>
<dbReference type="Gene3D" id="2.60.40.420">
    <property type="entry name" value="Cupredoxins - blue copper proteins"/>
    <property type="match status" value="1"/>
</dbReference>
<keyword evidence="3" id="KW-0249">Electron transport</keyword>
<dbReference type="SUPFAM" id="SSF49503">
    <property type="entry name" value="Cupredoxins"/>
    <property type="match status" value="1"/>
</dbReference>
<dbReference type="GO" id="GO:0005507">
    <property type="term" value="F:copper ion binding"/>
    <property type="evidence" value="ECO:0007669"/>
    <property type="project" value="InterPro"/>
</dbReference>
<dbReference type="RefSeq" id="WP_005303871.1">
    <property type="nucleotide sequence ID" value="NZ_AP019193.1"/>
</dbReference>
<evidence type="ECO:0000256" key="2">
    <source>
        <dbReference type="ARBA" id="ARBA00022723"/>
    </source>
</evidence>
<evidence type="ECO:0000256" key="1">
    <source>
        <dbReference type="ARBA" id="ARBA00022448"/>
    </source>
</evidence>
<keyword evidence="1" id="KW-0813">Transport</keyword>